<evidence type="ECO:0000256" key="1">
    <source>
        <dbReference type="ARBA" id="ARBA00001971"/>
    </source>
</evidence>
<evidence type="ECO:0000256" key="3">
    <source>
        <dbReference type="ARBA" id="ARBA00010617"/>
    </source>
</evidence>
<dbReference type="PANTHER" id="PTHR24305">
    <property type="entry name" value="CYTOCHROME P450"/>
    <property type="match status" value="1"/>
</dbReference>
<dbReference type="SUPFAM" id="SSF48264">
    <property type="entry name" value="Cytochrome P450"/>
    <property type="match status" value="1"/>
</dbReference>
<evidence type="ECO:0000256" key="4">
    <source>
        <dbReference type="ARBA" id="ARBA00022723"/>
    </source>
</evidence>
<dbReference type="InterPro" id="IPR001128">
    <property type="entry name" value="Cyt_P450"/>
</dbReference>
<dbReference type="GO" id="GO:0005506">
    <property type="term" value="F:iron ion binding"/>
    <property type="evidence" value="ECO:0007669"/>
    <property type="project" value="InterPro"/>
</dbReference>
<comment type="similarity">
    <text evidence="3">Belongs to the cytochrome P450 family.</text>
</comment>
<dbReference type="GO" id="GO:0016705">
    <property type="term" value="F:oxidoreductase activity, acting on paired donors, with incorporation or reduction of molecular oxygen"/>
    <property type="evidence" value="ECO:0007669"/>
    <property type="project" value="InterPro"/>
</dbReference>
<evidence type="ECO:0000313" key="10">
    <source>
        <dbReference type="Proteomes" id="UP000054279"/>
    </source>
</evidence>
<comment type="pathway">
    <text evidence="2">Secondary metabolite biosynthesis.</text>
</comment>
<dbReference type="PRINTS" id="PR00463">
    <property type="entry name" value="EP450I"/>
</dbReference>
<comment type="cofactor">
    <cofactor evidence="1 8">
        <name>heme</name>
        <dbReference type="ChEBI" id="CHEBI:30413"/>
    </cofactor>
</comment>
<dbReference type="Gene3D" id="1.10.630.10">
    <property type="entry name" value="Cytochrome P450"/>
    <property type="match status" value="1"/>
</dbReference>
<keyword evidence="4 8" id="KW-0479">Metal-binding</keyword>
<evidence type="ECO:0000256" key="5">
    <source>
        <dbReference type="ARBA" id="ARBA00023002"/>
    </source>
</evidence>
<dbReference type="GO" id="GO:0004497">
    <property type="term" value="F:monooxygenase activity"/>
    <property type="evidence" value="ECO:0007669"/>
    <property type="project" value="UniProtKB-KW"/>
</dbReference>
<dbReference type="InterPro" id="IPR002401">
    <property type="entry name" value="Cyt_P450_E_grp-I"/>
</dbReference>
<dbReference type="EMBL" id="KN837110">
    <property type="protein sequence ID" value="KIJ45960.1"/>
    <property type="molecule type" value="Genomic_DNA"/>
</dbReference>
<organism evidence="9 10">
    <name type="scientific">Sphaerobolus stellatus (strain SS14)</name>
    <dbReference type="NCBI Taxonomy" id="990650"/>
    <lineage>
        <taxon>Eukaryota</taxon>
        <taxon>Fungi</taxon>
        <taxon>Dikarya</taxon>
        <taxon>Basidiomycota</taxon>
        <taxon>Agaricomycotina</taxon>
        <taxon>Agaricomycetes</taxon>
        <taxon>Phallomycetidae</taxon>
        <taxon>Geastrales</taxon>
        <taxon>Sphaerobolaceae</taxon>
        <taxon>Sphaerobolus</taxon>
    </lineage>
</organism>
<evidence type="ECO:0000256" key="2">
    <source>
        <dbReference type="ARBA" id="ARBA00005179"/>
    </source>
</evidence>
<dbReference type="InterPro" id="IPR036396">
    <property type="entry name" value="Cyt_P450_sf"/>
</dbReference>
<dbReference type="AlphaFoldDB" id="A0A0C9W2V0"/>
<gene>
    <name evidence="9" type="ORF">M422DRAFT_29605</name>
</gene>
<dbReference type="HOGENOM" id="CLU_001570_14_10_1"/>
<protein>
    <recommendedName>
        <fullName evidence="11">Cytochrome P450</fullName>
    </recommendedName>
</protein>
<evidence type="ECO:0000256" key="8">
    <source>
        <dbReference type="PIRSR" id="PIRSR602401-1"/>
    </source>
</evidence>
<dbReference type="GO" id="GO:0020037">
    <property type="term" value="F:heme binding"/>
    <property type="evidence" value="ECO:0007669"/>
    <property type="project" value="InterPro"/>
</dbReference>
<keyword evidence="5" id="KW-0560">Oxidoreductase</keyword>
<keyword evidence="6 8" id="KW-0408">Iron</keyword>
<dbReference type="Proteomes" id="UP000054279">
    <property type="component" value="Unassembled WGS sequence"/>
</dbReference>
<reference evidence="9 10" key="1">
    <citation type="submission" date="2014-06" db="EMBL/GenBank/DDBJ databases">
        <title>Evolutionary Origins and Diversification of the Mycorrhizal Mutualists.</title>
        <authorList>
            <consortium name="DOE Joint Genome Institute"/>
            <consortium name="Mycorrhizal Genomics Consortium"/>
            <person name="Kohler A."/>
            <person name="Kuo A."/>
            <person name="Nagy L.G."/>
            <person name="Floudas D."/>
            <person name="Copeland A."/>
            <person name="Barry K.W."/>
            <person name="Cichocki N."/>
            <person name="Veneault-Fourrey C."/>
            <person name="LaButti K."/>
            <person name="Lindquist E.A."/>
            <person name="Lipzen A."/>
            <person name="Lundell T."/>
            <person name="Morin E."/>
            <person name="Murat C."/>
            <person name="Riley R."/>
            <person name="Ohm R."/>
            <person name="Sun H."/>
            <person name="Tunlid A."/>
            <person name="Henrissat B."/>
            <person name="Grigoriev I.V."/>
            <person name="Hibbett D.S."/>
            <person name="Martin F."/>
        </authorList>
    </citation>
    <scope>NUCLEOTIDE SEQUENCE [LARGE SCALE GENOMIC DNA]</scope>
    <source>
        <strain evidence="9 10">SS14</strain>
    </source>
</reference>
<dbReference type="OrthoDB" id="6692864at2759"/>
<evidence type="ECO:0000313" key="9">
    <source>
        <dbReference type="EMBL" id="KIJ45960.1"/>
    </source>
</evidence>
<dbReference type="PRINTS" id="PR00385">
    <property type="entry name" value="P450"/>
</dbReference>
<feature type="binding site" description="axial binding residue" evidence="8">
    <location>
        <position position="492"/>
    </location>
    <ligand>
        <name>heme</name>
        <dbReference type="ChEBI" id="CHEBI:30413"/>
    </ligand>
    <ligandPart>
        <name>Fe</name>
        <dbReference type="ChEBI" id="CHEBI:18248"/>
    </ligandPart>
</feature>
<keyword evidence="10" id="KW-1185">Reference proteome</keyword>
<dbReference type="InterPro" id="IPR050121">
    <property type="entry name" value="Cytochrome_P450_monoxygenase"/>
</dbReference>
<dbReference type="PANTHER" id="PTHR24305:SF187">
    <property type="entry name" value="P450, PUTATIVE (EUROFUNG)-RELATED"/>
    <property type="match status" value="1"/>
</dbReference>
<keyword evidence="8" id="KW-0349">Heme</keyword>
<evidence type="ECO:0000256" key="7">
    <source>
        <dbReference type="ARBA" id="ARBA00023033"/>
    </source>
</evidence>
<evidence type="ECO:0000256" key="6">
    <source>
        <dbReference type="ARBA" id="ARBA00023004"/>
    </source>
</evidence>
<dbReference type="CDD" id="cd11061">
    <property type="entry name" value="CYP67-like"/>
    <property type="match status" value="1"/>
</dbReference>
<dbReference type="Pfam" id="PF00067">
    <property type="entry name" value="p450"/>
    <property type="match status" value="1"/>
</dbReference>
<name>A0A0C9W2V0_SPHS4</name>
<accession>A0A0C9W2V0</accession>
<sequence>MVFQQTSQFLFETRWALSGASGVLSHLLFNRIEPRNPFVISLILLGQPLLLQTLFAFTQELTFPTLFFQTFPLITIIHLLSLSLSVIIYRLSPFHPLAKYPGPVICKITKFWTYERIRKGDRHRYFQALHAQYGPFVRTGPNQLTIADAAAIPTVMSSRYFQKAERYGVLQNTRNLLSIRDIHDHAARRKYWDKGMNTHAVQGYSGFIVERVGKLLAVLEQRAAKEIIDLAAIMSCLSFDVMGDFAFGGAFNLLEEGDKQGYARLIERSLGLQEEIGAIPWASRFIMMASSLNVDQDVQAIRKFSFETIKSRVEKGGKCRDLIYYLIDEDKEDGSALPLPTLIMEASLAIAAGSDTTSTMMSNMWYYLLSNPSAYKKLQREIDSEFPPGVEISASPVLGDLGYLNAVINEALRLQPVLPSGTQRVLPKGNGPVMVAGQMIPEGTVVQIPAYTVHRDPKYFPNQPEAFRPERWLENNVNVQAFFPFSWGPGNCVGKNFAILEMRITLAAIIQRFNIEFAPGYNPAEWEANLKDRFVLAKDALPVRLTPRY</sequence>
<keyword evidence="7" id="KW-0503">Monooxygenase</keyword>
<proteinExistence type="inferred from homology"/>
<evidence type="ECO:0008006" key="11">
    <source>
        <dbReference type="Google" id="ProtNLM"/>
    </source>
</evidence>